<protein>
    <submittedName>
        <fullName evidence="1">Uncharacterized protein</fullName>
    </submittedName>
</protein>
<dbReference type="AlphaFoldDB" id="A0A382WFM8"/>
<organism evidence="1">
    <name type="scientific">marine metagenome</name>
    <dbReference type="NCBI Taxonomy" id="408172"/>
    <lineage>
        <taxon>unclassified sequences</taxon>
        <taxon>metagenomes</taxon>
        <taxon>ecological metagenomes</taxon>
    </lineage>
</organism>
<proteinExistence type="predicted"/>
<feature type="non-terminal residue" evidence="1">
    <location>
        <position position="1"/>
    </location>
</feature>
<accession>A0A382WFM8</accession>
<name>A0A382WFM8_9ZZZZ</name>
<evidence type="ECO:0000313" key="1">
    <source>
        <dbReference type="EMBL" id="SVD57165.1"/>
    </source>
</evidence>
<dbReference type="EMBL" id="UINC01159204">
    <property type="protein sequence ID" value="SVD57165.1"/>
    <property type="molecule type" value="Genomic_DNA"/>
</dbReference>
<sequence>LKIPYDKRTLASVFKAAVFKKPSLIIDVLKVLSGV</sequence>
<gene>
    <name evidence="1" type="ORF">METZ01_LOCUS410019</name>
</gene>
<reference evidence="1" key="1">
    <citation type="submission" date="2018-05" db="EMBL/GenBank/DDBJ databases">
        <authorList>
            <person name="Lanie J.A."/>
            <person name="Ng W.-L."/>
            <person name="Kazmierczak K.M."/>
            <person name="Andrzejewski T.M."/>
            <person name="Davidsen T.M."/>
            <person name="Wayne K.J."/>
            <person name="Tettelin H."/>
            <person name="Glass J.I."/>
            <person name="Rusch D."/>
            <person name="Podicherti R."/>
            <person name="Tsui H.-C.T."/>
            <person name="Winkler M.E."/>
        </authorList>
    </citation>
    <scope>NUCLEOTIDE SEQUENCE</scope>
</reference>